<dbReference type="GO" id="GO:0051287">
    <property type="term" value="F:NAD binding"/>
    <property type="evidence" value="ECO:0007669"/>
    <property type="project" value="InterPro"/>
</dbReference>
<keyword evidence="2" id="KW-0520">NAD</keyword>
<evidence type="ECO:0000259" key="4">
    <source>
        <dbReference type="SMART" id="SM00984"/>
    </source>
</evidence>
<dbReference type="InterPro" id="IPR001732">
    <property type="entry name" value="UDP-Glc/GDP-Man_DH_N"/>
</dbReference>
<sequence>MDTDSQKVVLVGQGYVGLPLAMAAVEAGYDVVGIDLDATRVKKLNAGDSFVEDISSERLAAALETGRYRASWDYAAAAGFDVCVITVPTPLREGIPDLSFIEESGRAIAEHVRAGCTVILESTTYPGTTDELLRPIIEERTGLRAPEDFYLGYSPERIDPGNPTWRLENTPKVVSGLDKASLERVQAFYGRLVERTVPVANTRTAELTKLLENTFRHVNIALVNELAIFAGQLGVDVWEAIDAAASKPFGFMPFRPGPGVGGHCLPIDPSYLSWQVKRTLGHNFRFIELANDVNDRMPEHVVQRLIAGLNTRRKPVNGSRMLLLGLAYKKNVGDCRESPAIHVAEALRKLGADVRAVEPYAEATHLPAGVTVVDLTAEEVAAADAVMVLTDHDVFDFEMVGASGTYVFDARNRCSGANVERL</sequence>
<dbReference type="Proteomes" id="UP000653674">
    <property type="component" value="Unassembled WGS sequence"/>
</dbReference>
<dbReference type="Pfam" id="PF00984">
    <property type="entry name" value="UDPG_MGDP_dh"/>
    <property type="match status" value="1"/>
</dbReference>
<comment type="similarity">
    <text evidence="3">Belongs to the UDP-glucose/GDP-mannose dehydrogenase family.</text>
</comment>
<name>A0A8J3LLV2_9ACTN</name>
<dbReference type="InterPro" id="IPR036291">
    <property type="entry name" value="NAD(P)-bd_dom_sf"/>
</dbReference>
<dbReference type="RefSeq" id="WP_168079632.1">
    <property type="nucleotide sequence ID" value="NZ_BAAAQJ010000012.1"/>
</dbReference>
<comment type="caution">
    <text evidence="5">The sequence shown here is derived from an EMBL/GenBank/DDBJ whole genome shotgun (WGS) entry which is preliminary data.</text>
</comment>
<protein>
    <submittedName>
        <fullName evidence="5">UDP-N-acetyl-D-glucosamine dehydrogenase</fullName>
    </submittedName>
</protein>
<dbReference type="GO" id="GO:0016616">
    <property type="term" value="F:oxidoreductase activity, acting on the CH-OH group of donors, NAD or NADP as acceptor"/>
    <property type="evidence" value="ECO:0007669"/>
    <property type="project" value="InterPro"/>
</dbReference>
<reference evidence="5" key="1">
    <citation type="submission" date="2021-01" db="EMBL/GenBank/DDBJ databases">
        <title>Whole genome shotgun sequence of Planosporangium flavigriseum NBRC 105377.</title>
        <authorList>
            <person name="Komaki H."/>
            <person name="Tamura T."/>
        </authorList>
    </citation>
    <scope>NUCLEOTIDE SEQUENCE</scope>
    <source>
        <strain evidence="5">NBRC 105377</strain>
    </source>
</reference>
<evidence type="ECO:0000313" key="5">
    <source>
        <dbReference type="EMBL" id="GIG75548.1"/>
    </source>
</evidence>
<feature type="domain" description="UDP-glucose/GDP-mannose dehydrogenase C-terminal" evidence="4">
    <location>
        <begin position="322"/>
        <end position="416"/>
    </location>
</feature>
<dbReference type="EMBL" id="BONU01000033">
    <property type="protein sequence ID" value="GIG75548.1"/>
    <property type="molecule type" value="Genomic_DNA"/>
</dbReference>
<gene>
    <name evidence="5" type="ORF">Pfl04_39520</name>
</gene>
<proteinExistence type="inferred from homology"/>
<evidence type="ECO:0000313" key="6">
    <source>
        <dbReference type="Proteomes" id="UP000653674"/>
    </source>
</evidence>
<evidence type="ECO:0000256" key="1">
    <source>
        <dbReference type="ARBA" id="ARBA00023002"/>
    </source>
</evidence>
<keyword evidence="1" id="KW-0560">Oxidoreductase</keyword>
<dbReference type="SUPFAM" id="SSF48179">
    <property type="entry name" value="6-phosphogluconate dehydrogenase C-terminal domain-like"/>
    <property type="match status" value="1"/>
</dbReference>
<dbReference type="GO" id="GO:0000271">
    <property type="term" value="P:polysaccharide biosynthetic process"/>
    <property type="evidence" value="ECO:0007669"/>
    <property type="project" value="InterPro"/>
</dbReference>
<evidence type="ECO:0000256" key="3">
    <source>
        <dbReference type="PIRNR" id="PIRNR000124"/>
    </source>
</evidence>
<dbReference type="NCBIfam" id="TIGR03026">
    <property type="entry name" value="NDP-sugDHase"/>
    <property type="match status" value="1"/>
</dbReference>
<dbReference type="PIRSF" id="PIRSF500136">
    <property type="entry name" value="UDP_ManNAc_DH"/>
    <property type="match status" value="1"/>
</dbReference>
<dbReference type="SMART" id="SM00984">
    <property type="entry name" value="UDPG_MGDP_dh_C"/>
    <property type="match status" value="1"/>
</dbReference>
<dbReference type="SUPFAM" id="SSF52413">
    <property type="entry name" value="UDP-glucose/GDP-mannose dehydrogenase C-terminal domain"/>
    <property type="match status" value="1"/>
</dbReference>
<dbReference type="InterPro" id="IPR017476">
    <property type="entry name" value="UDP-Glc/GDP-Man"/>
</dbReference>
<dbReference type="InterPro" id="IPR036220">
    <property type="entry name" value="UDP-Glc/GDP-Man_DH_C_sf"/>
</dbReference>
<dbReference type="PANTHER" id="PTHR43491">
    <property type="entry name" value="UDP-N-ACETYL-D-MANNOSAMINE DEHYDROGENASE"/>
    <property type="match status" value="1"/>
</dbReference>
<dbReference type="Pfam" id="PF03720">
    <property type="entry name" value="UDPG_MGDP_dh_C"/>
    <property type="match status" value="1"/>
</dbReference>
<dbReference type="Gene3D" id="3.40.50.720">
    <property type="entry name" value="NAD(P)-binding Rossmann-like Domain"/>
    <property type="match status" value="2"/>
</dbReference>
<dbReference type="PANTHER" id="PTHR43491:SF1">
    <property type="entry name" value="UDP-N-ACETYL-D-MANNOSAMINE DEHYDROGENASE"/>
    <property type="match status" value="1"/>
</dbReference>
<dbReference type="Pfam" id="PF03721">
    <property type="entry name" value="UDPG_MGDP_dh_N"/>
    <property type="match status" value="1"/>
</dbReference>
<accession>A0A8J3LLV2</accession>
<dbReference type="InterPro" id="IPR028359">
    <property type="entry name" value="UDP_ManNAc/GlcNAc_DH"/>
</dbReference>
<dbReference type="AlphaFoldDB" id="A0A8J3LLV2"/>
<dbReference type="InterPro" id="IPR008927">
    <property type="entry name" value="6-PGluconate_DH-like_C_sf"/>
</dbReference>
<organism evidence="5 6">
    <name type="scientific">Planosporangium flavigriseum</name>
    <dbReference type="NCBI Taxonomy" id="373681"/>
    <lineage>
        <taxon>Bacteria</taxon>
        <taxon>Bacillati</taxon>
        <taxon>Actinomycetota</taxon>
        <taxon>Actinomycetes</taxon>
        <taxon>Micromonosporales</taxon>
        <taxon>Micromonosporaceae</taxon>
        <taxon>Planosporangium</taxon>
    </lineage>
</organism>
<dbReference type="InterPro" id="IPR014027">
    <property type="entry name" value="UDP-Glc/GDP-Man_DH_C"/>
</dbReference>
<dbReference type="PIRSF" id="PIRSF000124">
    <property type="entry name" value="UDPglc_GDPman_dh"/>
    <property type="match status" value="1"/>
</dbReference>
<dbReference type="GO" id="GO:0016628">
    <property type="term" value="F:oxidoreductase activity, acting on the CH-CH group of donors, NAD or NADP as acceptor"/>
    <property type="evidence" value="ECO:0007669"/>
    <property type="project" value="InterPro"/>
</dbReference>
<keyword evidence="6" id="KW-1185">Reference proteome</keyword>
<evidence type="ECO:0000256" key="2">
    <source>
        <dbReference type="ARBA" id="ARBA00023027"/>
    </source>
</evidence>
<dbReference type="InterPro" id="IPR014026">
    <property type="entry name" value="UDP-Glc/GDP-Man_DH_dimer"/>
</dbReference>
<dbReference type="SUPFAM" id="SSF51735">
    <property type="entry name" value="NAD(P)-binding Rossmann-fold domains"/>
    <property type="match status" value="1"/>
</dbReference>